<feature type="chain" id="PRO_5040400459" evidence="1">
    <location>
        <begin position="30"/>
        <end position="460"/>
    </location>
</feature>
<dbReference type="InterPro" id="IPR055647">
    <property type="entry name" value="DUF7223"/>
</dbReference>
<dbReference type="OrthoDB" id="160645at2759"/>
<reference evidence="4" key="1">
    <citation type="submission" date="2021-06" db="EMBL/GenBank/DDBJ databases">
        <authorList>
            <person name="Kallberg Y."/>
            <person name="Tangrot J."/>
            <person name="Rosling A."/>
        </authorList>
    </citation>
    <scope>NUCLEOTIDE SEQUENCE</scope>
    <source>
        <strain evidence="4">BR232B</strain>
    </source>
</reference>
<dbReference type="EMBL" id="CAJVPI010000451">
    <property type="protein sequence ID" value="CAG8536864.1"/>
    <property type="molecule type" value="Genomic_DNA"/>
</dbReference>
<feature type="signal peptide" evidence="1">
    <location>
        <begin position="1"/>
        <end position="29"/>
    </location>
</feature>
<dbReference type="InterPro" id="IPR054293">
    <property type="entry name" value="DUF7029"/>
</dbReference>
<name>A0A9N9AQU8_9GLOM</name>
<dbReference type="Proteomes" id="UP000789739">
    <property type="component" value="Unassembled WGS sequence"/>
</dbReference>
<dbReference type="Pfam" id="PF23865">
    <property type="entry name" value="DUF7223"/>
    <property type="match status" value="1"/>
</dbReference>
<evidence type="ECO:0000259" key="2">
    <source>
        <dbReference type="Pfam" id="PF22974"/>
    </source>
</evidence>
<evidence type="ECO:0000313" key="5">
    <source>
        <dbReference type="Proteomes" id="UP000789739"/>
    </source>
</evidence>
<keyword evidence="1" id="KW-0732">Signal</keyword>
<evidence type="ECO:0000313" key="4">
    <source>
        <dbReference type="EMBL" id="CAG8536864.1"/>
    </source>
</evidence>
<sequence>MSSDSLNSFSLIFLISLISILVALPPTIAFRPLSPFNPVAQRQFKASTSLRGTFSQGPGASHYANVVFQTTIPSFNPDETEGIVNINCNASDNTITFVVDDEASRNEVESWPEKVMVLINEKWNCFGKEGTQFYLVGNKTVSEKENSVKFTTTPCQVLKWSNNFVMDLNWEHQKKRSLGRRSMSRRFDADKDQEIDLSALFDPATGASSKPNVPLLTVGKGAVSESILCANCFLKGNATVSLHIEGTSIPPKVTNATLTINGNLDINIDLKFNTQVAGTLSTPDVQLLEVPLTPLGVPGLFNVGPSIILAASADLHGSATVSLTTGGLISYPNFSASVSLLDDPSSSFTQTGFDPVITANDAPPTVGLTVSAGIAGHLKPQLALSVSVLDGLLDAKTGLQVVTTLSADATVGADNNCANVTEINLATSVTGNLGFFVGSKSIPLVDFPKKTLGQTCLKTG</sequence>
<organism evidence="4 5">
    <name type="scientific">Paraglomus brasilianum</name>
    <dbReference type="NCBI Taxonomy" id="144538"/>
    <lineage>
        <taxon>Eukaryota</taxon>
        <taxon>Fungi</taxon>
        <taxon>Fungi incertae sedis</taxon>
        <taxon>Mucoromycota</taxon>
        <taxon>Glomeromycotina</taxon>
        <taxon>Glomeromycetes</taxon>
        <taxon>Paraglomerales</taxon>
        <taxon>Paraglomeraceae</taxon>
        <taxon>Paraglomus</taxon>
    </lineage>
</organism>
<dbReference type="AlphaFoldDB" id="A0A9N9AQU8"/>
<proteinExistence type="predicted"/>
<evidence type="ECO:0000256" key="1">
    <source>
        <dbReference type="SAM" id="SignalP"/>
    </source>
</evidence>
<feature type="domain" description="DUF7029" evidence="2">
    <location>
        <begin position="73"/>
        <end position="159"/>
    </location>
</feature>
<feature type="domain" description="DUF7223" evidence="3">
    <location>
        <begin position="221"/>
        <end position="440"/>
    </location>
</feature>
<evidence type="ECO:0000259" key="3">
    <source>
        <dbReference type="Pfam" id="PF23865"/>
    </source>
</evidence>
<comment type="caution">
    <text evidence="4">The sequence shown here is derived from an EMBL/GenBank/DDBJ whole genome shotgun (WGS) entry which is preliminary data.</text>
</comment>
<keyword evidence="5" id="KW-1185">Reference proteome</keyword>
<accession>A0A9N9AQU8</accession>
<gene>
    <name evidence="4" type="ORF">PBRASI_LOCUS4390</name>
</gene>
<protein>
    <submittedName>
        <fullName evidence="4">4002_t:CDS:1</fullName>
    </submittedName>
</protein>
<dbReference type="Pfam" id="PF22974">
    <property type="entry name" value="DUF7029"/>
    <property type="match status" value="1"/>
</dbReference>